<evidence type="ECO:0000256" key="9">
    <source>
        <dbReference type="PROSITE-ProRule" id="PRU00282"/>
    </source>
</evidence>
<dbReference type="AlphaFoldDB" id="A0A9P1GF64"/>
<keyword evidence="14" id="KW-1185">Reference proteome</keyword>
<evidence type="ECO:0000256" key="4">
    <source>
        <dbReference type="ARBA" id="ARBA00022692"/>
    </source>
</evidence>
<evidence type="ECO:0000313" key="12">
    <source>
        <dbReference type="EMBL" id="CAI4011275.1"/>
    </source>
</evidence>
<feature type="repeat" description="Solcar" evidence="9">
    <location>
        <begin position="396"/>
        <end position="485"/>
    </location>
</feature>
<dbReference type="InterPro" id="IPR018108">
    <property type="entry name" value="MCP_transmembrane"/>
</dbReference>
<dbReference type="OrthoDB" id="409586at2759"/>
<dbReference type="PROSITE" id="PS50920">
    <property type="entry name" value="SOLCAR"/>
    <property type="match status" value="2"/>
</dbReference>
<dbReference type="PANTHER" id="PTHR45624:SF10">
    <property type="entry name" value="SLC (SOLUTE CARRIER) HOMOLOG"/>
    <property type="match status" value="1"/>
</dbReference>
<dbReference type="Proteomes" id="UP001152797">
    <property type="component" value="Unassembled WGS sequence"/>
</dbReference>
<evidence type="ECO:0000256" key="10">
    <source>
        <dbReference type="RuleBase" id="RU000488"/>
    </source>
</evidence>
<dbReference type="EMBL" id="CAMXCT010005068">
    <property type="protein sequence ID" value="CAI4011275.1"/>
    <property type="molecule type" value="Genomic_DNA"/>
</dbReference>
<name>A0A9P1GF64_9DINO</name>
<organism evidence="12">
    <name type="scientific">Cladocopium goreaui</name>
    <dbReference type="NCBI Taxonomy" id="2562237"/>
    <lineage>
        <taxon>Eukaryota</taxon>
        <taxon>Sar</taxon>
        <taxon>Alveolata</taxon>
        <taxon>Dinophyceae</taxon>
        <taxon>Suessiales</taxon>
        <taxon>Symbiodiniaceae</taxon>
        <taxon>Cladocopium</taxon>
    </lineage>
</organism>
<evidence type="ECO:0000256" key="8">
    <source>
        <dbReference type="ARBA" id="ARBA00023136"/>
    </source>
</evidence>
<dbReference type="EMBL" id="CAMXCT020005068">
    <property type="protein sequence ID" value="CAL1164650.1"/>
    <property type="molecule type" value="Genomic_DNA"/>
</dbReference>
<evidence type="ECO:0000256" key="6">
    <source>
        <dbReference type="ARBA" id="ARBA00022989"/>
    </source>
</evidence>
<dbReference type="Gene3D" id="1.50.40.10">
    <property type="entry name" value="Mitochondrial carrier domain"/>
    <property type="match status" value="1"/>
</dbReference>
<dbReference type="InterPro" id="IPR023395">
    <property type="entry name" value="MCP_dom_sf"/>
</dbReference>
<dbReference type="GO" id="GO:0022857">
    <property type="term" value="F:transmembrane transporter activity"/>
    <property type="evidence" value="ECO:0007669"/>
    <property type="project" value="TreeGrafter"/>
</dbReference>
<feature type="repeat" description="Solcar" evidence="9">
    <location>
        <begin position="298"/>
        <end position="379"/>
    </location>
</feature>
<proteinExistence type="inferred from homology"/>
<evidence type="ECO:0000256" key="2">
    <source>
        <dbReference type="ARBA" id="ARBA00006375"/>
    </source>
</evidence>
<sequence length="493" mass="54460">MGPCNILRSQDPALEDESADRVAKSMKLLDEYSEEMHPGHKPGRFAEVGPEFEGMEFDGLRWKMQSTGGDPSQSSQSQALMTLSEEDRMLATKYEAAGGLGLCLNRAWTIPDKLRAEARSLLRSVAGEPEEGDEELMADSMLDSERVNVPWDELKSQLGTKEVGPVERAALLLHAADIAEEREAVMRNTWSDIEFGGGEMSNAELVARLERQFAGQLVKSAEVRIRHRKEQEKKAEQVFLHCITKEPTLLGRVTKLLWRPYYGIGPHLLQYMLLNSVRFGSFNAAQGYLQRRAGQRQLWLSEVLAAGLFSGGCIAATLHPLFVVKTHQQVNRLSTLEATTRLWHGEGLPGFFRAFVSGFVRFPLALGIFFVSYEAMKRGPVWPRQDSGSKDTSGAAVQLRNSVYGAMAGVLCWTSVFPLDVVQSRVMGEAVYGAGRQYTGVVACARQLYNTEGVAGFTRGYSAVLMRAGPVNAVLFPAVDVLKPLIEEKLPEG</sequence>
<evidence type="ECO:0000256" key="3">
    <source>
        <dbReference type="ARBA" id="ARBA00022448"/>
    </source>
</evidence>
<evidence type="ECO:0000313" key="14">
    <source>
        <dbReference type="Proteomes" id="UP001152797"/>
    </source>
</evidence>
<evidence type="ECO:0000256" key="7">
    <source>
        <dbReference type="ARBA" id="ARBA00023128"/>
    </source>
</evidence>
<evidence type="ECO:0000256" key="5">
    <source>
        <dbReference type="ARBA" id="ARBA00022737"/>
    </source>
</evidence>
<evidence type="ECO:0000256" key="1">
    <source>
        <dbReference type="ARBA" id="ARBA00004225"/>
    </source>
</evidence>
<gene>
    <name evidence="12" type="ORF">C1SCF055_LOCUS36454</name>
</gene>
<reference evidence="12" key="1">
    <citation type="submission" date="2022-10" db="EMBL/GenBank/DDBJ databases">
        <authorList>
            <person name="Chen Y."/>
            <person name="Dougan E. K."/>
            <person name="Chan C."/>
            <person name="Rhodes N."/>
            <person name="Thang M."/>
        </authorList>
    </citation>
    <scope>NUCLEOTIDE SEQUENCE</scope>
</reference>
<keyword evidence="4 9" id="KW-0812">Transmembrane</keyword>
<keyword evidence="8 9" id="KW-0472">Membrane</keyword>
<comment type="caution">
    <text evidence="12">The sequence shown here is derived from an EMBL/GenBank/DDBJ whole genome shotgun (WGS) entry which is preliminary data.</text>
</comment>
<dbReference type="PANTHER" id="PTHR45624">
    <property type="entry name" value="MITOCHONDRIAL BASIC AMINO ACIDS TRANSPORTER-RELATED"/>
    <property type="match status" value="1"/>
</dbReference>
<dbReference type="InterPro" id="IPR050567">
    <property type="entry name" value="Mitochondrial_Carrier"/>
</dbReference>
<keyword evidence="3 10" id="KW-0813">Transport</keyword>
<keyword evidence="5" id="KW-0677">Repeat</keyword>
<dbReference type="SUPFAM" id="SSF103506">
    <property type="entry name" value="Mitochondrial carrier"/>
    <property type="match status" value="1"/>
</dbReference>
<comment type="similarity">
    <text evidence="2 10">Belongs to the mitochondrial carrier (TC 2.A.29) family.</text>
</comment>
<feature type="region of interest" description="Disordered" evidence="11">
    <location>
        <begin position="1"/>
        <end position="21"/>
    </location>
</feature>
<dbReference type="EMBL" id="CAMXCT030005068">
    <property type="protein sequence ID" value="CAL4798587.1"/>
    <property type="molecule type" value="Genomic_DNA"/>
</dbReference>
<dbReference type="GO" id="GO:0031966">
    <property type="term" value="C:mitochondrial membrane"/>
    <property type="evidence" value="ECO:0007669"/>
    <property type="project" value="UniProtKB-SubCell"/>
</dbReference>
<protein>
    <submittedName>
        <fullName evidence="12">Uncharacterized protein</fullName>
    </submittedName>
</protein>
<keyword evidence="7" id="KW-0496">Mitochondrion</keyword>
<dbReference type="Pfam" id="PF00153">
    <property type="entry name" value="Mito_carr"/>
    <property type="match status" value="2"/>
</dbReference>
<keyword evidence="6" id="KW-1133">Transmembrane helix</keyword>
<comment type="subcellular location">
    <subcellularLocation>
        <location evidence="1">Mitochondrion membrane</location>
        <topology evidence="1">Multi-pass membrane protein</topology>
    </subcellularLocation>
</comment>
<accession>A0A9P1GF64</accession>
<evidence type="ECO:0000313" key="13">
    <source>
        <dbReference type="EMBL" id="CAL1164650.1"/>
    </source>
</evidence>
<reference evidence="13" key="2">
    <citation type="submission" date="2024-04" db="EMBL/GenBank/DDBJ databases">
        <authorList>
            <person name="Chen Y."/>
            <person name="Shah S."/>
            <person name="Dougan E. K."/>
            <person name="Thang M."/>
            <person name="Chan C."/>
        </authorList>
    </citation>
    <scope>NUCLEOTIDE SEQUENCE [LARGE SCALE GENOMIC DNA]</scope>
</reference>
<evidence type="ECO:0000256" key="11">
    <source>
        <dbReference type="SAM" id="MobiDB-lite"/>
    </source>
</evidence>